<evidence type="ECO:0000256" key="2">
    <source>
        <dbReference type="ARBA" id="ARBA00022729"/>
    </source>
</evidence>
<evidence type="ECO:0000259" key="7">
    <source>
        <dbReference type="PROSITE" id="PS50914"/>
    </source>
</evidence>
<dbReference type="InterPro" id="IPR014004">
    <property type="entry name" value="Transpt-assoc_nodulatn_dom_bac"/>
</dbReference>
<evidence type="ECO:0000256" key="3">
    <source>
        <dbReference type="ARBA" id="ARBA00022737"/>
    </source>
</evidence>
<evidence type="ECO:0000256" key="4">
    <source>
        <dbReference type="ARBA" id="ARBA00022764"/>
    </source>
</evidence>
<dbReference type="AlphaFoldDB" id="A0A8J6QR36"/>
<feature type="domain" description="BON" evidence="7">
    <location>
        <begin position="37"/>
        <end position="104"/>
    </location>
</feature>
<accession>A0A8J6QR36</accession>
<dbReference type="SMART" id="SM00749">
    <property type="entry name" value="BON"/>
    <property type="match status" value="1"/>
</dbReference>
<dbReference type="PANTHER" id="PTHR34606:SF16">
    <property type="entry name" value="BON DOMAIN-CONTAINING PROTEIN"/>
    <property type="match status" value="1"/>
</dbReference>
<comment type="caution">
    <text evidence="8">The sequence shown here is derived from an EMBL/GenBank/DDBJ whole genome shotgun (WGS) entry which is preliminary data.</text>
</comment>
<dbReference type="PANTHER" id="PTHR34606">
    <property type="entry name" value="BON DOMAIN-CONTAINING PROTEIN"/>
    <property type="match status" value="1"/>
</dbReference>
<comment type="subcellular location">
    <subcellularLocation>
        <location evidence="1">Periplasm</location>
    </subcellularLocation>
</comment>
<dbReference type="GO" id="GO:0042597">
    <property type="term" value="C:periplasmic space"/>
    <property type="evidence" value="ECO:0007669"/>
    <property type="project" value="UniProtKB-SubCell"/>
</dbReference>
<keyword evidence="9" id="KW-1185">Reference proteome</keyword>
<keyword evidence="2 6" id="KW-0732">Signal</keyword>
<dbReference type="FunFam" id="3.30.1340.30:FF:000001">
    <property type="entry name" value="Molecular chaperone OsmY"/>
    <property type="match status" value="1"/>
</dbReference>
<dbReference type="RefSeq" id="WP_191155288.1">
    <property type="nucleotide sequence ID" value="NZ_JACWUN010000007.1"/>
</dbReference>
<dbReference type="PROSITE" id="PS50914">
    <property type="entry name" value="BON"/>
    <property type="match status" value="1"/>
</dbReference>
<dbReference type="Proteomes" id="UP000632828">
    <property type="component" value="Unassembled WGS sequence"/>
</dbReference>
<sequence>MFKPLQLMKFLVLLVMTIAFMGCASTAKQSSPGDYVDDTVITTKVKTAIFDDPDLKVMQISVETRKGVVQLSGFVDSKRNISRAGEVAGSVPGVKSVKNDLIVK</sequence>
<dbReference type="Pfam" id="PF04972">
    <property type="entry name" value="BON"/>
    <property type="match status" value="1"/>
</dbReference>
<gene>
    <name evidence="8" type="ORF">ICT70_07930</name>
</gene>
<evidence type="ECO:0000313" key="9">
    <source>
        <dbReference type="Proteomes" id="UP000632828"/>
    </source>
</evidence>
<feature type="signal peptide" evidence="6">
    <location>
        <begin position="1"/>
        <end position="24"/>
    </location>
</feature>
<feature type="chain" id="PRO_5035294720" description="Osmotically-inducible protein Y" evidence="6">
    <location>
        <begin position="25"/>
        <end position="104"/>
    </location>
</feature>
<evidence type="ECO:0000256" key="5">
    <source>
        <dbReference type="ARBA" id="ARBA00070588"/>
    </source>
</evidence>
<protein>
    <recommendedName>
        <fullName evidence="5">Osmotically-inducible protein Y</fullName>
    </recommendedName>
</protein>
<keyword evidence="3" id="KW-0677">Repeat</keyword>
<reference evidence="8" key="1">
    <citation type="submission" date="2020-09" db="EMBL/GenBank/DDBJ databases">
        <title>Pelobacter alkaliphilus sp. nov., a novel anaerobic arsenate-reducing bacterium from terrestrial mud volcano.</title>
        <authorList>
            <person name="Khomyakova M.A."/>
            <person name="Merkel A.Y."/>
            <person name="Slobodkin A.I."/>
        </authorList>
    </citation>
    <scope>NUCLEOTIDE SEQUENCE</scope>
    <source>
        <strain evidence="8">M08fum</strain>
    </source>
</reference>
<evidence type="ECO:0000256" key="1">
    <source>
        <dbReference type="ARBA" id="ARBA00004418"/>
    </source>
</evidence>
<dbReference type="PROSITE" id="PS51257">
    <property type="entry name" value="PROKAR_LIPOPROTEIN"/>
    <property type="match status" value="1"/>
</dbReference>
<name>A0A8J6QR36_9BACT</name>
<evidence type="ECO:0000313" key="8">
    <source>
        <dbReference type="EMBL" id="MBD1400598.1"/>
    </source>
</evidence>
<dbReference type="Gene3D" id="3.30.1340.30">
    <property type="match status" value="1"/>
</dbReference>
<organism evidence="8 9">
    <name type="scientific">Pelovirga terrestris</name>
    <dbReference type="NCBI Taxonomy" id="2771352"/>
    <lineage>
        <taxon>Bacteria</taxon>
        <taxon>Pseudomonadati</taxon>
        <taxon>Thermodesulfobacteriota</taxon>
        <taxon>Desulfuromonadia</taxon>
        <taxon>Geobacterales</taxon>
        <taxon>Geobacteraceae</taxon>
        <taxon>Pelovirga</taxon>
    </lineage>
</organism>
<proteinExistence type="predicted"/>
<evidence type="ECO:0000256" key="6">
    <source>
        <dbReference type="SAM" id="SignalP"/>
    </source>
</evidence>
<dbReference type="EMBL" id="JACWUN010000007">
    <property type="protein sequence ID" value="MBD1400598.1"/>
    <property type="molecule type" value="Genomic_DNA"/>
</dbReference>
<dbReference type="InterPro" id="IPR051686">
    <property type="entry name" value="Lipoprotein_DolP"/>
</dbReference>
<dbReference type="InterPro" id="IPR007055">
    <property type="entry name" value="BON_dom"/>
</dbReference>
<keyword evidence="4" id="KW-0574">Periplasm</keyword>